<dbReference type="CDD" id="cd16277">
    <property type="entry name" value="metallo-hydrolase-like_MBL-fold"/>
    <property type="match status" value="1"/>
</dbReference>
<dbReference type="Gene3D" id="3.60.15.10">
    <property type="entry name" value="Ribonuclease Z/Hydroxyacylglutathione hydrolase-like"/>
    <property type="match status" value="1"/>
</dbReference>
<dbReference type="SMART" id="SM00849">
    <property type="entry name" value="Lactamase_B"/>
    <property type="match status" value="1"/>
</dbReference>
<dbReference type="RefSeq" id="WP_149433420.1">
    <property type="nucleotide sequence ID" value="NZ_VTPX01000001.1"/>
</dbReference>
<evidence type="ECO:0000259" key="5">
    <source>
        <dbReference type="SMART" id="SM00849"/>
    </source>
</evidence>
<organism evidence="6 7">
    <name type="scientific">Salinicola corii</name>
    <dbReference type="NCBI Taxonomy" id="2606937"/>
    <lineage>
        <taxon>Bacteria</taxon>
        <taxon>Pseudomonadati</taxon>
        <taxon>Pseudomonadota</taxon>
        <taxon>Gammaproteobacteria</taxon>
        <taxon>Oceanospirillales</taxon>
        <taxon>Halomonadaceae</taxon>
        <taxon>Salinicola</taxon>
    </lineage>
</organism>
<protein>
    <submittedName>
        <fullName evidence="6">MBL fold metallo-hydrolase</fullName>
    </submittedName>
</protein>
<evidence type="ECO:0000256" key="4">
    <source>
        <dbReference type="ARBA" id="ARBA00022833"/>
    </source>
</evidence>
<dbReference type="InterPro" id="IPR051013">
    <property type="entry name" value="MBL_superfamily_lactonases"/>
</dbReference>
<comment type="caution">
    <text evidence="6">The sequence shown here is derived from an EMBL/GenBank/DDBJ whole genome shotgun (WGS) entry which is preliminary data.</text>
</comment>
<keyword evidence="2" id="KW-0479">Metal-binding</keyword>
<dbReference type="PANTHER" id="PTHR42978">
    <property type="entry name" value="QUORUM-QUENCHING LACTONASE YTNP-RELATED-RELATED"/>
    <property type="match status" value="1"/>
</dbReference>
<evidence type="ECO:0000313" key="6">
    <source>
        <dbReference type="EMBL" id="KAA0020294.1"/>
    </source>
</evidence>
<keyword evidence="4" id="KW-0862">Zinc</keyword>
<dbReference type="EMBL" id="VTPX01000001">
    <property type="protein sequence ID" value="KAA0020294.1"/>
    <property type="molecule type" value="Genomic_DNA"/>
</dbReference>
<dbReference type="InterPro" id="IPR001279">
    <property type="entry name" value="Metallo-B-lactamas"/>
</dbReference>
<comment type="similarity">
    <text evidence="1">Belongs to the metallo-beta-lactamase superfamily.</text>
</comment>
<name>A0A640WI57_9GAMM</name>
<dbReference type="PANTHER" id="PTHR42978:SF6">
    <property type="entry name" value="QUORUM-QUENCHING LACTONASE YTNP-RELATED"/>
    <property type="match status" value="1"/>
</dbReference>
<feature type="domain" description="Metallo-beta-lactamase" evidence="5">
    <location>
        <begin position="67"/>
        <end position="278"/>
    </location>
</feature>
<dbReference type="SUPFAM" id="SSF56281">
    <property type="entry name" value="Metallo-hydrolase/oxidoreductase"/>
    <property type="match status" value="1"/>
</dbReference>
<sequence>MSSSDPIFEAELYQVGNTRITRIVDQPLENNPATRLYPDWQYSAVKPYLDALTSHDLTADHAHFNQSVHCWLVQTTHHTILIDTGAGNDKRRPDNPIFDRLDTPFLDNLARAGVQPEDVDYVLLTHLHVDHVGWNTRWQNGAWVPTFANAQYVFPTEEYRFYSNPANVQPPSHGSFEDSVQPVLDAGLAKMIEPDGREVVDGLAFHSSPGHSYAHTSISLVSKGERALFGGDVLHTPVQVYCPDWNSVFCEFAEPARASRYWALNHAVEHDALYFSTHFAAPSAGRITRRGDGYAWQYEESGARS</sequence>
<evidence type="ECO:0000256" key="1">
    <source>
        <dbReference type="ARBA" id="ARBA00007749"/>
    </source>
</evidence>
<dbReference type="AlphaFoldDB" id="A0A640WI57"/>
<evidence type="ECO:0000256" key="2">
    <source>
        <dbReference type="ARBA" id="ARBA00022723"/>
    </source>
</evidence>
<evidence type="ECO:0000256" key="3">
    <source>
        <dbReference type="ARBA" id="ARBA00022801"/>
    </source>
</evidence>
<dbReference type="GO" id="GO:0016787">
    <property type="term" value="F:hydrolase activity"/>
    <property type="evidence" value="ECO:0007669"/>
    <property type="project" value="UniProtKB-KW"/>
</dbReference>
<reference evidence="6 7" key="1">
    <citation type="submission" date="2019-08" db="EMBL/GenBank/DDBJ databases">
        <title>Bioinformatics analysis of the strain L3 and L5.</title>
        <authorList>
            <person name="Li X."/>
        </authorList>
    </citation>
    <scope>NUCLEOTIDE SEQUENCE [LARGE SCALE GENOMIC DNA]</scope>
    <source>
        <strain evidence="6 7">L3</strain>
    </source>
</reference>
<gene>
    <name evidence="6" type="ORF">F0A16_00305</name>
</gene>
<dbReference type="Pfam" id="PF00753">
    <property type="entry name" value="Lactamase_B"/>
    <property type="match status" value="1"/>
</dbReference>
<keyword evidence="7" id="KW-1185">Reference proteome</keyword>
<accession>A0A640WI57</accession>
<proteinExistence type="inferred from homology"/>
<dbReference type="Proteomes" id="UP000466024">
    <property type="component" value="Unassembled WGS sequence"/>
</dbReference>
<dbReference type="GO" id="GO:0046872">
    <property type="term" value="F:metal ion binding"/>
    <property type="evidence" value="ECO:0007669"/>
    <property type="project" value="UniProtKB-KW"/>
</dbReference>
<dbReference type="InterPro" id="IPR036866">
    <property type="entry name" value="RibonucZ/Hydroxyglut_hydro"/>
</dbReference>
<evidence type="ECO:0000313" key="7">
    <source>
        <dbReference type="Proteomes" id="UP000466024"/>
    </source>
</evidence>
<keyword evidence="3 6" id="KW-0378">Hydrolase</keyword>